<gene>
    <name evidence="1" type="ORF">g.53170</name>
</gene>
<name>A0A1B6MAM8_9HEMI</name>
<dbReference type="EMBL" id="GEBQ01006984">
    <property type="protein sequence ID" value="JAT32993.1"/>
    <property type="molecule type" value="Transcribed_RNA"/>
</dbReference>
<feature type="non-terminal residue" evidence="1">
    <location>
        <position position="162"/>
    </location>
</feature>
<sequence>LSDMFFDPFTEPMVCGKQEKRLCGLGPSLEYVIKEDTEIQDMKVKVINSLLDNFKCVHLYIEHFKDIHNFYIQDKLLDMAVITEETELEKLREMLEKYHSEKEAVNFVTEFQAMGILYMNITGFKAETLPVPSRLLEITEATLPTIGRNRINALTEEAVRLR</sequence>
<accession>A0A1B6MAM8</accession>
<reference evidence="1" key="1">
    <citation type="submission" date="2015-11" db="EMBL/GenBank/DDBJ databases">
        <title>De novo transcriptome assembly of four potential Pierce s Disease insect vectors from Arizona vineyards.</title>
        <authorList>
            <person name="Tassone E.E."/>
        </authorList>
    </citation>
    <scope>NUCLEOTIDE SEQUENCE</scope>
</reference>
<evidence type="ECO:0000313" key="1">
    <source>
        <dbReference type="EMBL" id="JAT32993.1"/>
    </source>
</evidence>
<dbReference type="AlphaFoldDB" id="A0A1B6MAM8"/>
<protein>
    <submittedName>
        <fullName evidence="1">Uncharacterized protein</fullName>
    </submittedName>
</protein>
<feature type="non-terminal residue" evidence="1">
    <location>
        <position position="1"/>
    </location>
</feature>
<organism evidence="1">
    <name type="scientific">Graphocephala atropunctata</name>
    <dbReference type="NCBI Taxonomy" id="36148"/>
    <lineage>
        <taxon>Eukaryota</taxon>
        <taxon>Metazoa</taxon>
        <taxon>Ecdysozoa</taxon>
        <taxon>Arthropoda</taxon>
        <taxon>Hexapoda</taxon>
        <taxon>Insecta</taxon>
        <taxon>Pterygota</taxon>
        <taxon>Neoptera</taxon>
        <taxon>Paraneoptera</taxon>
        <taxon>Hemiptera</taxon>
        <taxon>Auchenorrhyncha</taxon>
        <taxon>Membracoidea</taxon>
        <taxon>Cicadellidae</taxon>
        <taxon>Cicadellinae</taxon>
        <taxon>Cicadellini</taxon>
        <taxon>Graphocephala</taxon>
    </lineage>
</organism>
<proteinExistence type="predicted"/>